<sequence>MGEIEVGTASWTDRTLLASGWYPPEITTAEERLRYYARHFPLVEIDSTYYATPAEDTARLWAERTPPGFTFDVKAFSLLTGHPTQPRALPKDLRDEVPQDKRNLYVQDVAPAVVDQVWERFLAGLAPLREADRLGAVLFQFPRWFPIGRRGKQYILECKARADPLPISVEFRNRTWMSEENQAETLDFLRSYGVPYVCVDMPQGYPDSVPPVVAATSRLGIVRFHGHSDKWTSRDIHERFGYLYSERELKEWAPRLRELAGETERTHVLMNNCYRDHAQTNARQLAALLGDAAARPPPPTE</sequence>
<dbReference type="Pfam" id="PF01904">
    <property type="entry name" value="DUF72"/>
    <property type="match status" value="1"/>
</dbReference>
<name>A0A7W7D6P1_9ACTN</name>
<accession>A0A7W7D6P1</accession>
<evidence type="ECO:0000313" key="1">
    <source>
        <dbReference type="EMBL" id="MBB4699936.1"/>
    </source>
</evidence>
<comment type="caution">
    <text evidence="1">The sequence shown here is derived from an EMBL/GenBank/DDBJ whole genome shotgun (WGS) entry which is preliminary data.</text>
</comment>
<proteinExistence type="predicted"/>
<dbReference type="AlphaFoldDB" id="A0A7W7D6P1"/>
<dbReference type="RefSeq" id="WP_184877770.1">
    <property type="nucleotide sequence ID" value="NZ_BOOV01000010.1"/>
</dbReference>
<dbReference type="PANTHER" id="PTHR30348:SF13">
    <property type="entry name" value="UPF0759 PROTEIN YUNF"/>
    <property type="match status" value="1"/>
</dbReference>
<organism evidence="1 2">
    <name type="scientific">Sphaerisporangium siamense</name>
    <dbReference type="NCBI Taxonomy" id="795645"/>
    <lineage>
        <taxon>Bacteria</taxon>
        <taxon>Bacillati</taxon>
        <taxon>Actinomycetota</taxon>
        <taxon>Actinomycetes</taxon>
        <taxon>Streptosporangiales</taxon>
        <taxon>Streptosporangiaceae</taxon>
        <taxon>Sphaerisporangium</taxon>
    </lineage>
</organism>
<reference evidence="1 2" key="1">
    <citation type="submission" date="2020-08" db="EMBL/GenBank/DDBJ databases">
        <title>Sequencing the genomes of 1000 actinobacteria strains.</title>
        <authorList>
            <person name="Klenk H.-P."/>
        </authorList>
    </citation>
    <scope>NUCLEOTIDE SEQUENCE [LARGE SCALE GENOMIC DNA]</scope>
    <source>
        <strain evidence="1 2">DSM 45784</strain>
    </source>
</reference>
<dbReference type="EMBL" id="JACHND010000001">
    <property type="protein sequence ID" value="MBB4699936.1"/>
    <property type="molecule type" value="Genomic_DNA"/>
</dbReference>
<protein>
    <submittedName>
        <fullName evidence="1">Uncharacterized protein YecE (DUF72 family)</fullName>
    </submittedName>
</protein>
<keyword evidence="2" id="KW-1185">Reference proteome</keyword>
<dbReference type="SUPFAM" id="SSF117396">
    <property type="entry name" value="TM1631-like"/>
    <property type="match status" value="1"/>
</dbReference>
<dbReference type="InterPro" id="IPR002763">
    <property type="entry name" value="DUF72"/>
</dbReference>
<dbReference type="Gene3D" id="3.20.20.410">
    <property type="entry name" value="Protein of unknown function UPF0759"/>
    <property type="match status" value="1"/>
</dbReference>
<gene>
    <name evidence="1" type="ORF">BJ982_001480</name>
</gene>
<dbReference type="InterPro" id="IPR036520">
    <property type="entry name" value="UPF0759_sf"/>
</dbReference>
<dbReference type="Proteomes" id="UP000542210">
    <property type="component" value="Unassembled WGS sequence"/>
</dbReference>
<dbReference type="PANTHER" id="PTHR30348">
    <property type="entry name" value="UNCHARACTERIZED PROTEIN YECE"/>
    <property type="match status" value="1"/>
</dbReference>
<evidence type="ECO:0000313" key="2">
    <source>
        <dbReference type="Proteomes" id="UP000542210"/>
    </source>
</evidence>